<evidence type="ECO:0000256" key="6">
    <source>
        <dbReference type="ARBA" id="ARBA00022833"/>
    </source>
</evidence>
<dbReference type="SUPFAM" id="SSF55486">
    <property type="entry name" value="Metalloproteases ('zincins'), catalytic domain"/>
    <property type="match status" value="1"/>
</dbReference>
<keyword evidence="2" id="KW-0645">Protease</keyword>
<reference evidence="14" key="1">
    <citation type="submission" date="2016-11" db="EMBL/GenBank/DDBJ databases">
        <authorList>
            <person name="Varghese N."/>
            <person name="Submissions S."/>
        </authorList>
    </citation>
    <scope>NUCLEOTIDE SEQUENCE [LARGE SCALE GENOMIC DNA]</scope>
    <source>
        <strain evidence="14">DSM 15292</strain>
    </source>
</reference>
<keyword evidence="4 9" id="KW-0732">Signal</keyword>
<accession>A0A1N6DHY0</accession>
<protein>
    <submittedName>
        <fullName evidence="13">Por secretion system C-terminal sorting domain-containing protein</fullName>
    </submittedName>
</protein>
<dbReference type="CDD" id="cd04275">
    <property type="entry name" value="ZnMc_pappalysin_like"/>
    <property type="match status" value="1"/>
</dbReference>
<dbReference type="Gene3D" id="2.60.40.10">
    <property type="entry name" value="Immunoglobulins"/>
    <property type="match status" value="1"/>
</dbReference>
<evidence type="ECO:0000256" key="8">
    <source>
        <dbReference type="ARBA" id="ARBA00023157"/>
    </source>
</evidence>
<organism evidence="13 14">
    <name type="scientific">Algoriphagus halophilus</name>
    <dbReference type="NCBI Taxonomy" id="226505"/>
    <lineage>
        <taxon>Bacteria</taxon>
        <taxon>Pseudomonadati</taxon>
        <taxon>Bacteroidota</taxon>
        <taxon>Cytophagia</taxon>
        <taxon>Cytophagales</taxon>
        <taxon>Cyclobacteriaceae</taxon>
        <taxon>Algoriphagus</taxon>
    </lineage>
</organism>
<dbReference type="InterPro" id="IPR011635">
    <property type="entry name" value="CARDB"/>
</dbReference>
<dbReference type="InterPro" id="IPR024079">
    <property type="entry name" value="MetalloPept_cat_dom_sf"/>
</dbReference>
<dbReference type="Proteomes" id="UP000185221">
    <property type="component" value="Unassembled WGS sequence"/>
</dbReference>
<feature type="chain" id="PRO_5013065633" evidence="9">
    <location>
        <begin position="28"/>
        <end position="1026"/>
    </location>
</feature>
<evidence type="ECO:0000256" key="9">
    <source>
        <dbReference type="SAM" id="SignalP"/>
    </source>
</evidence>
<dbReference type="InterPro" id="IPR008754">
    <property type="entry name" value="Peptidase_M43"/>
</dbReference>
<dbReference type="AlphaFoldDB" id="A0A1N6DHY0"/>
<evidence type="ECO:0000259" key="10">
    <source>
        <dbReference type="Pfam" id="PF05572"/>
    </source>
</evidence>
<feature type="domain" description="CARDB" evidence="11">
    <location>
        <begin position="370"/>
        <end position="468"/>
    </location>
</feature>
<name>A0A1N6DHY0_9BACT</name>
<proteinExistence type="inferred from homology"/>
<dbReference type="PANTHER" id="PTHR47466">
    <property type="match status" value="1"/>
</dbReference>
<evidence type="ECO:0000259" key="12">
    <source>
        <dbReference type="Pfam" id="PF18962"/>
    </source>
</evidence>
<dbReference type="STRING" id="226505.SAMN05444394_0940"/>
<feature type="domain" description="Peptidase M43 pregnancy-associated plasma-A" evidence="10">
    <location>
        <begin position="200"/>
        <end position="346"/>
    </location>
</feature>
<dbReference type="PANTHER" id="PTHR47466:SF1">
    <property type="entry name" value="METALLOPROTEASE MEP1 (AFU_ORTHOLOGUE AFUA_1G07730)-RELATED"/>
    <property type="match status" value="1"/>
</dbReference>
<evidence type="ECO:0000313" key="14">
    <source>
        <dbReference type="Proteomes" id="UP000185221"/>
    </source>
</evidence>
<dbReference type="Gene3D" id="3.40.390.10">
    <property type="entry name" value="Collagenase (Catalytic Domain)"/>
    <property type="match status" value="1"/>
</dbReference>
<dbReference type="InterPro" id="IPR026444">
    <property type="entry name" value="Secre_tail"/>
</dbReference>
<dbReference type="Pfam" id="PF18962">
    <property type="entry name" value="Por_Secre_tail"/>
    <property type="match status" value="1"/>
</dbReference>
<dbReference type="RefSeq" id="WP_074223646.1">
    <property type="nucleotide sequence ID" value="NZ_FSRC01000001.1"/>
</dbReference>
<evidence type="ECO:0000256" key="1">
    <source>
        <dbReference type="ARBA" id="ARBA00008721"/>
    </source>
</evidence>
<feature type="signal peptide" evidence="9">
    <location>
        <begin position="1"/>
        <end position="27"/>
    </location>
</feature>
<keyword evidence="5" id="KW-0378">Hydrolase</keyword>
<evidence type="ECO:0000256" key="5">
    <source>
        <dbReference type="ARBA" id="ARBA00022801"/>
    </source>
</evidence>
<dbReference type="NCBIfam" id="NF038128">
    <property type="entry name" value="choice_anch_J"/>
    <property type="match status" value="2"/>
</dbReference>
<evidence type="ECO:0000256" key="4">
    <source>
        <dbReference type="ARBA" id="ARBA00022729"/>
    </source>
</evidence>
<keyword evidence="3" id="KW-0479">Metal-binding</keyword>
<sequence length="1026" mass="113606">MKKGFRFYSKATSLLCGAIFTFSISFAQQFNIVDVTGQTSNNTNHAHTGKCAHAFLEAKQEKELGFFGTKQYFENWVDQKIEARKANPQISARANSEHRLIPVVVHIVHNGQAEGVGPNVPTSQILEQIRILNEDFRRLNADAVNTPSEFLPVAADANIEFVLAKQDPNGLPTDGIVRIQGPKNTYNPETDATIIGQLSQWNPEEYLNLWVVPLINPFIGYASFPISDLPGLNSPPTSAITDGVTIDYRFFGVGGSAISASLGRTATHEVGHYFGLRHIWGDGGCGVDDFVADTPEQDASNNTCSPNFTRTSCGSMDMIQNYMDYTPDACMNLFTQGQVERFNVVLENSPRRVTLVNNRATQEPELLDLDLAISKIISPSEYICSTTVSPIIEVLNAGNNRLTSGRIELRRNGTLLESKRVTFDLETGESTLVSFNDFILQTSGTTVEFKIIEANDQPDMNESNNIRSSMPLIQEEITLPYTLDLTNFPGQFTVDNPDESFTWEKTTRSISGVSQSLVTISNYNYEAPGELDYFISPLINLEEYPNAQIVFELAYANYDQSGFEDQLIVAVSQDCGNNFDLANATYQKFGQSLETVEPTLDEFFVSTSSQFRTEIVNLSEYRDLGTIRFAFINQNSYGNNVYIRNIRILPTEQFKYELSINEMITPSPIADGEQDNEIYLLQNTGNLPVSRFIFSKSTNDGVTQTFLASGSSVEPGENFTLSSPKSTASGKNKIEIEVRQPNFDQNGDNSDDLTRYVIEDDNTILTPWRQNFNNSSSITPINQTINPESDQTAWEIIPINSGEGPNNVARLQNQEEGNTYWLGTSIFDLSSRKQASVFFDLAAGEVSSTTTFNVLVSTDGGQDFSIAYQISGSEISTVSSGEANPNSVNDYARKYVNLTEYAGLTDGKIRLAFVVAGGSSEDSPIYLDNIELFQSANPDPVIPGEGMSILYPNPARDLFNIAFNLAQFEDVNIQVISTSGMVVQDLNYPGTLNQTYSFSTELFSKGVFIIKITSPTIQETRRLIIN</sequence>
<dbReference type="Pfam" id="PF05572">
    <property type="entry name" value="Peptidase_M43"/>
    <property type="match status" value="1"/>
</dbReference>
<evidence type="ECO:0000256" key="3">
    <source>
        <dbReference type="ARBA" id="ARBA00022723"/>
    </source>
</evidence>
<dbReference type="InterPro" id="IPR013783">
    <property type="entry name" value="Ig-like_fold"/>
</dbReference>
<keyword evidence="7" id="KW-0482">Metalloprotease</keyword>
<dbReference type="Pfam" id="PF07705">
    <property type="entry name" value="CARDB"/>
    <property type="match status" value="1"/>
</dbReference>
<gene>
    <name evidence="13" type="ORF">SAMN05444394_0940</name>
</gene>
<dbReference type="GO" id="GO:0006508">
    <property type="term" value="P:proteolysis"/>
    <property type="evidence" value="ECO:0007669"/>
    <property type="project" value="UniProtKB-KW"/>
</dbReference>
<keyword evidence="14" id="KW-1185">Reference proteome</keyword>
<dbReference type="EMBL" id="FSRC01000001">
    <property type="protein sequence ID" value="SIN70405.1"/>
    <property type="molecule type" value="Genomic_DNA"/>
</dbReference>
<dbReference type="GO" id="GO:0008237">
    <property type="term" value="F:metallopeptidase activity"/>
    <property type="evidence" value="ECO:0007669"/>
    <property type="project" value="UniProtKB-KW"/>
</dbReference>
<evidence type="ECO:0000259" key="11">
    <source>
        <dbReference type="Pfam" id="PF07705"/>
    </source>
</evidence>
<dbReference type="GO" id="GO:0046872">
    <property type="term" value="F:metal ion binding"/>
    <property type="evidence" value="ECO:0007669"/>
    <property type="project" value="UniProtKB-KW"/>
</dbReference>
<dbReference type="NCBIfam" id="TIGR04183">
    <property type="entry name" value="Por_Secre_tail"/>
    <property type="match status" value="1"/>
</dbReference>
<keyword evidence="8" id="KW-1015">Disulfide bond</keyword>
<evidence type="ECO:0000256" key="2">
    <source>
        <dbReference type="ARBA" id="ARBA00022670"/>
    </source>
</evidence>
<comment type="similarity">
    <text evidence="1">Belongs to the peptidase M43B family.</text>
</comment>
<feature type="domain" description="Secretion system C-terminal sorting" evidence="12">
    <location>
        <begin position="950"/>
        <end position="1025"/>
    </location>
</feature>
<dbReference type="OrthoDB" id="6278496at2"/>
<keyword evidence="6" id="KW-0862">Zinc</keyword>
<evidence type="ECO:0000256" key="7">
    <source>
        <dbReference type="ARBA" id="ARBA00023049"/>
    </source>
</evidence>
<evidence type="ECO:0000313" key="13">
    <source>
        <dbReference type="EMBL" id="SIN70405.1"/>
    </source>
</evidence>